<evidence type="ECO:0000256" key="9">
    <source>
        <dbReference type="SAM" id="MobiDB-lite"/>
    </source>
</evidence>
<dbReference type="PROSITE" id="PS00108">
    <property type="entry name" value="PROTEIN_KINASE_ST"/>
    <property type="match status" value="1"/>
</dbReference>
<evidence type="ECO:0000256" key="8">
    <source>
        <dbReference type="ARBA" id="ARBA00048679"/>
    </source>
</evidence>
<evidence type="ECO:0000256" key="4">
    <source>
        <dbReference type="ARBA" id="ARBA00022741"/>
    </source>
</evidence>
<dbReference type="GO" id="GO:0005524">
    <property type="term" value="F:ATP binding"/>
    <property type="evidence" value="ECO:0007669"/>
    <property type="project" value="UniProtKB-KW"/>
</dbReference>
<dbReference type="InterPro" id="IPR050588">
    <property type="entry name" value="WNK_Ser-Thr_kinase"/>
</dbReference>
<evidence type="ECO:0000313" key="12">
    <source>
        <dbReference type="Proteomes" id="UP000306102"/>
    </source>
</evidence>
<feature type="domain" description="Protein kinase" evidence="10">
    <location>
        <begin position="164"/>
        <end position="422"/>
    </location>
</feature>
<keyword evidence="2" id="KW-0723">Serine/threonine-protein kinase</keyword>
<dbReference type="Gene3D" id="1.10.510.10">
    <property type="entry name" value="Transferase(Phosphotransferase) domain 1"/>
    <property type="match status" value="1"/>
</dbReference>
<keyword evidence="5" id="KW-0418">Kinase</keyword>
<protein>
    <recommendedName>
        <fullName evidence="1">non-specific serine/threonine protein kinase</fullName>
        <ecNumber evidence="1">2.7.11.1</ecNumber>
    </recommendedName>
</protein>
<accession>A0A4S4CXC6</accession>
<feature type="region of interest" description="Disordered" evidence="9">
    <location>
        <begin position="701"/>
        <end position="732"/>
    </location>
</feature>
<gene>
    <name evidence="11" type="ORF">TEA_020343</name>
</gene>
<keyword evidence="6" id="KW-0067">ATP-binding</keyword>
<dbReference type="SMART" id="SM00220">
    <property type="entry name" value="S_TKc"/>
    <property type="match status" value="1"/>
</dbReference>
<sequence length="732" mass="83655">MNSTSIIGVHRRHLYWTGPDTVIKYMTDGMLLREILIDENLSQYSVIMLDEARERTIHIDVLLDCFDQSQPWKGGGAMRVATKVVGITIMNDDLCGVLLVSPAEHQVSSATHRASRPISYIIASSEEVNQNILTTFQNNLIDAASQRLCWELDDWELKVLLSASKYEEVLGKGAMKTVYKAIDEILGMEVAWNQVKLNDLLQSPEDLQRLYSEVHLLSTLNHDSIIRFYTSWIDVNRRTFNFITEMFTSGTLREYRKKYNQVDIHAIKIWARQILAGLVYLHGHDPPVIHRDLKCDNIFVNGHLGQVKIGDLGLAAILRGSQTAHSVIGTPEFMAPELYEENYNELVDVYSFGMCVLEMLTSEYPYSECTNPAQIYKKVTSGKLPRGLYKIEDLEAQRFIGKCLVTASKRLSAKELLLDPFLALDEDDLLPSTKIGRPKPFLNGDIGIAELQLHESPPRTNMTITGKLNPDDDTIFLKVQIANEEGSVRNVYFPFDIVSDTPLDVASEMVKELEIIDWEPFEIADMIDGEISALIPHWKKQDQHQSDHCHIHNYQEEDGHHHLLYPFSSCSSSQVSLSELINCHEVDERSHGCDWLQEHDSDMNPIRRDHQYSIANMHNSTRFCREETSRMRQSPVRNCHKQASTSKDKRLMDCRRLTRNQSLVDMRSQLLHRSLVEEVNKRRLFKTVGAVENIGFQAPCEVSGKESRPVGGASSVRTRNERKRHGHKDRRT</sequence>
<name>A0A4S4CXC6_CAMSN</name>
<evidence type="ECO:0000256" key="6">
    <source>
        <dbReference type="ARBA" id="ARBA00022840"/>
    </source>
</evidence>
<dbReference type="GO" id="GO:0004674">
    <property type="term" value="F:protein serine/threonine kinase activity"/>
    <property type="evidence" value="ECO:0007669"/>
    <property type="project" value="UniProtKB-KW"/>
</dbReference>
<dbReference type="EC" id="2.7.11.1" evidence="1"/>
<reference evidence="11 12" key="1">
    <citation type="journal article" date="2018" name="Proc. Natl. Acad. Sci. U.S.A.">
        <title>Draft genome sequence of Camellia sinensis var. sinensis provides insights into the evolution of the tea genome and tea quality.</title>
        <authorList>
            <person name="Wei C."/>
            <person name="Yang H."/>
            <person name="Wang S."/>
            <person name="Zhao J."/>
            <person name="Liu C."/>
            <person name="Gao L."/>
            <person name="Xia E."/>
            <person name="Lu Y."/>
            <person name="Tai Y."/>
            <person name="She G."/>
            <person name="Sun J."/>
            <person name="Cao H."/>
            <person name="Tong W."/>
            <person name="Gao Q."/>
            <person name="Li Y."/>
            <person name="Deng W."/>
            <person name="Jiang X."/>
            <person name="Wang W."/>
            <person name="Chen Q."/>
            <person name="Zhang S."/>
            <person name="Li H."/>
            <person name="Wu J."/>
            <person name="Wang P."/>
            <person name="Li P."/>
            <person name="Shi C."/>
            <person name="Zheng F."/>
            <person name="Jian J."/>
            <person name="Huang B."/>
            <person name="Shan D."/>
            <person name="Shi M."/>
            <person name="Fang C."/>
            <person name="Yue Y."/>
            <person name="Li F."/>
            <person name="Li D."/>
            <person name="Wei S."/>
            <person name="Han B."/>
            <person name="Jiang C."/>
            <person name="Yin Y."/>
            <person name="Xia T."/>
            <person name="Zhang Z."/>
            <person name="Bennetzen J.L."/>
            <person name="Zhao S."/>
            <person name="Wan X."/>
        </authorList>
    </citation>
    <scope>NUCLEOTIDE SEQUENCE [LARGE SCALE GENOMIC DNA]</scope>
    <source>
        <strain evidence="12">cv. Shuchazao</strain>
        <tissue evidence="11">Leaf</tissue>
    </source>
</reference>
<evidence type="ECO:0000256" key="7">
    <source>
        <dbReference type="ARBA" id="ARBA00047899"/>
    </source>
</evidence>
<evidence type="ECO:0000259" key="10">
    <source>
        <dbReference type="PROSITE" id="PS50011"/>
    </source>
</evidence>
<evidence type="ECO:0000256" key="1">
    <source>
        <dbReference type="ARBA" id="ARBA00012513"/>
    </source>
</evidence>
<dbReference type="InterPro" id="IPR011009">
    <property type="entry name" value="Kinase-like_dom_sf"/>
</dbReference>
<dbReference type="SUPFAM" id="SSF52540">
    <property type="entry name" value="P-loop containing nucleoside triphosphate hydrolases"/>
    <property type="match status" value="1"/>
</dbReference>
<feature type="compositionally biased region" description="Basic residues" evidence="9">
    <location>
        <begin position="720"/>
        <end position="732"/>
    </location>
</feature>
<dbReference type="InterPro" id="IPR027417">
    <property type="entry name" value="P-loop_NTPase"/>
</dbReference>
<keyword evidence="3" id="KW-0808">Transferase</keyword>
<comment type="caution">
    <text evidence="11">The sequence shown here is derived from an EMBL/GenBank/DDBJ whole genome shotgun (WGS) entry which is preliminary data.</text>
</comment>
<dbReference type="Proteomes" id="UP000306102">
    <property type="component" value="Unassembled WGS sequence"/>
</dbReference>
<dbReference type="STRING" id="542762.A0A4S4CXC6"/>
<dbReference type="SUPFAM" id="SSF56112">
    <property type="entry name" value="Protein kinase-like (PK-like)"/>
    <property type="match status" value="1"/>
</dbReference>
<dbReference type="FunFam" id="3.30.200.20:FF:000075">
    <property type="entry name" value="Probable serine/threonine-protein kinase WNK1"/>
    <property type="match status" value="1"/>
</dbReference>
<dbReference type="Gene3D" id="3.40.50.300">
    <property type="entry name" value="P-loop containing nucleotide triphosphate hydrolases"/>
    <property type="match status" value="1"/>
</dbReference>
<dbReference type="Gene3D" id="3.30.200.20">
    <property type="entry name" value="Phosphorylase Kinase, domain 1"/>
    <property type="match status" value="1"/>
</dbReference>
<dbReference type="FunFam" id="1.10.510.10:FF:000046">
    <property type="entry name" value="probable serine/threonine-protein kinase WNK9"/>
    <property type="match status" value="1"/>
</dbReference>
<keyword evidence="12" id="KW-1185">Reference proteome</keyword>
<evidence type="ECO:0000256" key="2">
    <source>
        <dbReference type="ARBA" id="ARBA00022527"/>
    </source>
</evidence>
<dbReference type="CDD" id="cd13983">
    <property type="entry name" value="STKc_WNK"/>
    <property type="match status" value="1"/>
</dbReference>
<dbReference type="InterPro" id="IPR008271">
    <property type="entry name" value="Ser/Thr_kinase_AS"/>
</dbReference>
<proteinExistence type="predicted"/>
<comment type="catalytic activity">
    <reaction evidence="7">
        <text>L-threonyl-[protein] + ATP = O-phospho-L-threonyl-[protein] + ADP + H(+)</text>
        <dbReference type="Rhea" id="RHEA:46608"/>
        <dbReference type="Rhea" id="RHEA-COMP:11060"/>
        <dbReference type="Rhea" id="RHEA-COMP:11605"/>
        <dbReference type="ChEBI" id="CHEBI:15378"/>
        <dbReference type="ChEBI" id="CHEBI:30013"/>
        <dbReference type="ChEBI" id="CHEBI:30616"/>
        <dbReference type="ChEBI" id="CHEBI:61977"/>
        <dbReference type="ChEBI" id="CHEBI:456216"/>
        <dbReference type="EC" id="2.7.11.1"/>
    </reaction>
</comment>
<evidence type="ECO:0000256" key="3">
    <source>
        <dbReference type="ARBA" id="ARBA00022679"/>
    </source>
</evidence>
<evidence type="ECO:0000256" key="5">
    <source>
        <dbReference type="ARBA" id="ARBA00022777"/>
    </source>
</evidence>
<dbReference type="AlphaFoldDB" id="A0A4S4CXC6"/>
<dbReference type="Pfam" id="PF00069">
    <property type="entry name" value="Pkinase"/>
    <property type="match status" value="1"/>
</dbReference>
<dbReference type="PANTHER" id="PTHR13902">
    <property type="entry name" value="SERINE/THREONINE-PROTEIN KINASE WNK WITH NO LYSINE -RELATED"/>
    <property type="match status" value="1"/>
</dbReference>
<dbReference type="PROSITE" id="PS50011">
    <property type="entry name" value="PROTEIN_KINASE_DOM"/>
    <property type="match status" value="1"/>
</dbReference>
<dbReference type="EMBL" id="SDRB02013711">
    <property type="protein sequence ID" value="THF94307.1"/>
    <property type="molecule type" value="Genomic_DNA"/>
</dbReference>
<comment type="catalytic activity">
    <reaction evidence="8">
        <text>L-seryl-[protein] + ATP = O-phospho-L-seryl-[protein] + ADP + H(+)</text>
        <dbReference type="Rhea" id="RHEA:17989"/>
        <dbReference type="Rhea" id="RHEA-COMP:9863"/>
        <dbReference type="Rhea" id="RHEA-COMP:11604"/>
        <dbReference type="ChEBI" id="CHEBI:15378"/>
        <dbReference type="ChEBI" id="CHEBI:29999"/>
        <dbReference type="ChEBI" id="CHEBI:30616"/>
        <dbReference type="ChEBI" id="CHEBI:83421"/>
        <dbReference type="ChEBI" id="CHEBI:456216"/>
        <dbReference type="EC" id="2.7.11.1"/>
    </reaction>
</comment>
<evidence type="ECO:0000313" key="11">
    <source>
        <dbReference type="EMBL" id="THF94307.1"/>
    </source>
</evidence>
<organism evidence="11 12">
    <name type="scientific">Camellia sinensis var. sinensis</name>
    <name type="common">China tea</name>
    <dbReference type="NCBI Taxonomy" id="542762"/>
    <lineage>
        <taxon>Eukaryota</taxon>
        <taxon>Viridiplantae</taxon>
        <taxon>Streptophyta</taxon>
        <taxon>Embryophyta</taxon>
        <taxon>Tracheophyta</taxon>
        <taxon>Spermatophyta</taxon>
        <taxon>Magnoliopsida</taxon>
        <taxon>eudicotyledons</taxon>
        <taxon>Gunneridae</taxon>
        <taxon>Pentapetalae</taxon>
        <taxon>asterids</taxon>
        <taxon>Ericales</taxon>
        <taxon>Theaceae</taxon>
        <taxon>Camellia</taxon>
    </lineage>
</organism>
<keyword evidence="4" id="KW-0547">Nucleotide-binding</keyword>
<dbReference type="InterPro" id="IPR000719">
    <property type="entry name" value="Prot_kinase_dom"/>
</dbReference>